<dbReference type="GO" id="GO:0008720">
    <property type="term" value="F:D-lactate dehydrogenase (NAD+) activity"/>
    <property type="evidence" value="ECO:0007669"/>
    <property type="project" value="TreeGrafter"/>
</dbReference>
<evidence type="ECO:0000313" key="3">
    <source>
        <dbReference type="EMBL" id="SPD74727.1"/>
    </source>
</evidence>
<dbReference type="GO" id="GO:0004458">
    <property type="term" value="F:D-lactate dehydrogenase (cytochrome) activity"/>
    <property type="evidence" value="ECO:0007669"/>
    <property type="project" value="TreeGrafter"/>
</dbReference>
<evidence type="ECO:0000259" key="2">
    <source>
        <dbReference type="PROSITE" id="PS51387"/>
    </source>
</evidence>
<feature type="domain" description="FAD-binding PCMH-type" evidence="2">
    <location>
        <begin position="42"/>
        <end position="213"/>
    </location>
</feature>
<dbReference type="AlphaFoldDB" id="A0A445MZ13"/>
<dbReference type="Pfam" id="PF01565">
    <property type="entry name" value="FAD_binding_4"/>
    <property type="match status" value="1"/>
</dbReference>
<dbReference type="InterPro" id="IPR016169">
    <property type="entry name" value="FAD-bd_PCMH_sub2"/>
</dbReference>
<dbReference type="PANTHER" id="PTHR11748:SF111">
    <property type="entry name" value="D-LACTATE DEHYDROGENASE, MITOCHONDRIAL-RELATED"/>
    <property type="match status" value="1"/>
</dbReference>
<reference evidence="3" key="1">
    <citation type="submission" date="2018-01" db="EMBL/GenBank/DDBJ databases">
        <authorList>
            <person name="Regsiter A."/>
            <person name="William W."/>
        </authorList>
    </citation>
    <scope>NUCLEOTIDE SEQUENCE</scope>
    <source>
        <strain evidence="3">TRIP AH-1</strain>
    </source>
</reference>
<dbReference type="GO" id="GO:1903457">
    <property type="term" value="P:lactate catabolic process"/>
    <property type="evidence" value="ECO:0007669"/>
    <property type="project" value="TreeGrafter"/>
</dbReference>
<dbReference type="PROSITE" id="PS51387">
    <property type="entry name" value="FAD_PCMH"/>
    <property type="match status" value="1"/>
</dbReference>
<organism evidence="3">
    <name type="scientific">uncultured Desulfobacterium sp</name>
    <dbReference type="NCBI Taxonomy" id="201089"/>
    <lineage>
        <taxon>Bacteria</taxon>
        <taxon>Pseudomonadati</taxon>
        <taxon>Thermodesulfobacteriota</taxon>
        <taxon>Desulfobacteria</taxon>
        <taxon>Desulfobacterales</taxon>
        <taxon>Desulfobacteriaceae</taxon>
        <taxon>Desulfobacterium</taxon>
        <taxon>environmental samples</taxon>
    </lineage>
</organism>
<dbReference type="GO" id="GO:0071949">
    <property type="term" value="F:FAD binding"/>
    <property type="evidence" value="ECO:0007669"/>
    <property type="project" value="InterPro"/>
</dbReference>
<evidence type="ECO:0000256" key="1">
    <source>
        <dbReference type="ARBA" id="ARBA00008000"/>
    </source>
</evidence>
<accession>A0A445MZ13</accession>
<proteinExistence type="inferred from homology"/>
<dbReference type="SUPFAM" id="SSF56176">
    <property type="entry name" value="FAD-binding/transporter-associated domain-like"/>
    <property type="match status" value="1"/>
</dbReference>
<dbReference type="Gene3D" id="3.30.465.10">
    <property type="match status" value="1"/>
</dbReference>
<sequence>MSLYEDIAAIVGKERATESNLDRICYGHDLAPLPDELLKGLGVSKPDVVIRPDKVSHVVDVMKYALRRNVPVTPRGGGSWGLGGVLPIEGGIVIDLSGMNHIIELNTEDEYVTIETGLEWKRLSDKIKKHGFHVGAYPTSAPVATVGGYISTGGSSGIGVSQYGTIGDQIISLKVVLPDGRVVKTNPWDSWFFVGSEGTLGIVCEATLKIFKNNIIKHMLFGFDSLDAGLEAIIKLGQLNPYYFAASHICVGAPNMLWSDYCFSDRNELA</sequence>
<dbReference type="PANTHER" id="PTHR11748">
    <property type="entry name" value="D-LACTATE DEHYDROGENASE"/>
    <property type="match status" value="1"/>
</dbReference>
<dbReference type="EMBL" id="OJIN01000172">
    <property type="protein sequence ID" value="SPD74727.1"/>
    <property type="molecule type" value="Genomic_DNA"/>
</dbReference>
<dbReference type="InterPro" id="IPR016166">
    <property type="entry name" value="FAD-bd_PCMH"/>
</dbReference>
<protein>
    <recommendedName>
        <fullName evidence="2">FAD-binding PCMH-type domain-containing protein</fullName>
    </recommendedName>
</protein>
<comment type="similarity">
    <text evidence="1">Belongs to the FAD-binding oxidoreductase/transferase type 4 family.</text>
</comment>
<dbReference type="InterPro" id="IPR036318">
    <property type="entry name" value="FAD-bd_PCMH-like_sf"/>
</dbReference>
<name>A0A445MZ13_9BACT</name>
<gene>
    <name evidence="3" type="ORF">PITCH_A310005</name>
</gene>
<dbReference type="InterPro" id="IPR006094">
    <property type="entry name" value="Oxid_FAD_bind_N"/>
</dbReference>